<keyword evidence="2" id="KW-1185">Reference proteome</keyword>
<proteinExistence type="predicted"/>
<organism evidence="1 2">
    <name type="scientific">Brassica carinata</name>
    <name type="common">Ethiopian mustard</name>
    <name type="synonym">Abyssinian cabbage</name>
    <dbReference type="NCBI Taxonomy" id="52824"/>
    <lineage>
        <taxon>Eukaryota</taxon>
        <taxon>Viridiplantae</taxon>
        <taxon>Streptophyta</taxon>
        <taxon>Embryophyta</taxon>
        <taxon>Tracheophyta</taxon>
        <taxon>Spermatophyta</taxon>
        <taxon>Magnoliopsida</taxon>
        <taxon>eudicotyledons</taxon>
        <taxon>Gunneridae</taxon>
        <taxon>Pentapetalae</taxon>
        <taxon>rosids</taxon>
        <taxon>malvids</taxon>
        <taxon>Brassicales</taxon>
        <taxon>Brassicaceae</taxon>
        <taxon>Brassiceae</taxon>
        <taxon>Brassica</taxon>
    </lineage>
</organism>
<sequence length="209" mass="23500">MMNVEYCGTITCGKSSIEKIKDEMIVSGKECLDGESPKEMCDEHLESDTMEKVSRATKAAHDKKKMMKKPHPPPLDMLPHTLTLHPMKFKDGTIEYKIKCKGKSTPFSSAKAIITPQLQDDPIKLQELLSQVLTITLECGKDPLLFISQLGGNLWTSLGEFSKIPKGHVENFKVTTSPPSSFLFSHQRQLQVSAFYLCQYLVIMFLSFP</sequence>
<accession>A0A8X7QFI7</accession>
<evidence type="ECO:0000313" key="2">
    <source>
        <dbReference type="Proteomes" id="UP000886595"/>
    </source>
</evidence>
<comment type="caution">
    <text evidence="1">The sequence shown here is derived from an EMBL/GenBank/DDBJ whole genome shotgun (WGS) entry which is preliminary data.</text>
</comment>
<gene>
    <name evidence="1" type="ORF">Bca52824_064011</name>
</gene>
<name>A0A8X7QFI7_BRACI</name>
<dbReference type="AlphaFoldDB" id="A0A8X7QFI7"/>
<reference evidence="1 2" key="1">
    <citation type="submission" date="2020-02" db="EMBL/GenBank/DDBJ databases">
        <authorList>
            <person name="Ma Q."/>
            <person name="Huang Y."/>
            <person name="Song X."/>
            <person name="Pei D."/>
        </authorList>
    </citation>
    <scope>NUCLEOTIDE SEQUENCE [LARGE SCALE GENOMIC DNA]</scope>
    <source>
        <strain evidence="1">Sxm20200214</strain>
        <tissue evidence="1">Leaf</tissue>
    </source>
</reference>
<dbReference type="Proteomes" id="UP000886595">
    <property type="component" value="Unassembled WGS sequence"/>
</dbReference>
<evidence type="ECO:0000313" key="1">
    <source>
        <dbReference type="EMBL" id="KAG2269456.1"/>
    </source>
</evidence>
<protein>
    <submittedName>
        <fullName evidence="1">Uncharacterized protein</fullName>
    </submittedName>
</protein>
<dbReference type="EMBL" id="JAAMPC010000013">
    <property type="protein sequence ID" value="KAG2269456.1"/>
    <property type="molecule type" value="Genomic_DNA"/>
</dbReference>